<protein>
    <recommendedName>
        <fullName evidence="7">Agroclavine dehydrogenase</fullName>
    </recommendedName>
</protein>
<keyword evidence="3" id="KW-0017">Alkaloid metabolism</keyword>
<dbReference type="PANTHER" id="PTHR43162">
    <property type="match status" value="1"/>
</dbReference>
<keyword evidence="4" id="KW-0560">Oxidoreductase</keyword>
<gene>
    <name evidence="5" type="ORF">AAE3_LOCUS10866</name>
</gene>
<dbReference type="InterPro" id="IPR036291">
    <property type="entry name" value="NAD(P)-bd_dom_sf"/>
</dbReference>
<evidence type="ECO:0000256" key="2">
    <source>
        <dbReference type="ARBA" id="ARBA00005372"/>
    </source>
</evidence>
<evidence type="ECO:0008006" key="7">
    <source>
        <dbReference type="Google" id="ProtNLM"/>
    </source>
</evidence>
<dbReference type="EMBL" id="CACVBS010000068">
    <property type="protein sequence ID" value="CAA7268336.1"/>
    <property type="molecule type" value="Genomic_DNA"/>
</dbReference>
<dbReference type="SUPFAM" id="SSF51735">
    <property type="entry name" value="NAD(P)-binding Rossmann-fold domains"/>
    <property type="match status" value="1"/>
</dbReference>
<evidence type="ECO:0000313" key="6">
    <source>
        <dbReference type="Proteomes" id="UP000467700"/>
    </source>
</evidence>
<dbReference type="AlphaFoldDB" id="A0A8S0WXL1"/>
<reference evidence="5 6" key="1">
    <citation type="submission" date="2020-01" db="EMBL/GenBank/DDBJ databases">
        <authorList>
            <person name="Gupta K D."/>
        </authorList>
    </citation>
    <scope>NUCLEOTIDE SEQUENCE [LARGE SCALE GENOMIC DNA]</scope>
</reference>
<evidence type="ECO:0000256" key="4">
    <source>
        <dbReference type="ARBA" id="ARBA00023002"/>
    </source>
</evidence>
<comment type="caution">
    <text evidence="5">The sequence shown here is derived from an EMBL/GenBank/DDBJ whole genome shotgun (WGS) entry which is preliminary data.</text>
</comment>
<dbReference type="GO" id="GO:0016491">
    <property type="term" value="F:oxidoreductase activity"/>
    <property type="evidence" value="ECO:0007669"/>
    <property type="project" value="UniProtKB-KW"/>
</dbReference>
<comment type="pathway">
    <text evidence="1">Alkaloid biosynthesis; ergot alkaloid biosynthesis.</text>
</comment>
<dbReference type="Gene3D" id="3.90.25.10">
    <property type="entry name" value="UDP-galactose 4-epimerase, domain 1"/>
    <property type="match status" value="1"/>
</dbReference>
<dbReference type="PANTHER" id="PTHR43162:SF1">
    <property type="entry name" value="PRESTALK A DIFFERENTIATION PROTEIN A"/>
    <property type="match status" value="1"/>
</dbReference>
<dbReference type="InterPro" id="IPR051604">
    <property type="entry name" value="Ergot_Alk_Oxidoreductase"/>
</dbReference>
<name>A0A8S0WXL1_CYCAE</name>
<sequence>MTTLITGGTGKTAIKLARLIHAAGHPVLLTSRKGVAPNPFKAVTFDWTDLTTFENPFKADPNIDRIYLIAPIVLDVFPVVKPFIDLAISKGVKRFVLLSASQFNKGGVYVGKVHEYLVERGIDYTVLRPTWFIENFGDFHAQNIRENDEILSVTKDGRIRLVGADDIAKAAYDALFTTKSPNTDYFLIGPELYSYTEAAALLSEILGRKINHRHLTNEEEIATFQQFGISPEYATMLNHAESLIAEGVEEALVGNSKAITGTHKLRDYLLANKQLWITDK</sequence>
<comment type="similarity">
    <text evidence="2">Belongs to the fgaFS/easG family.</text>
</comment>
<dbReference type="Gene3D" id="3.40.50.720">
    <property type="entry name" value="NAD(P)-binding Rossmann-like Domain"/>
    <property type="match status" value="1"/>
</dbReference>
<evidence type="ECO:0000256" key="3">
    <source>
        <dbReference type="ARBA" id="ARBA00022589"/>
    </source>
</evidence>
<dbReference type="NCBIfam" id="TIGR03649">
    <property type="entry name" value="ergot_EASG"/>
    <property type="match status" value="1"/>
</dbReference>
<dbReference type="Proteomes" id="UP000467700">
    <property type="component" value="Unassembled WGS sequence"/>
</dbReference>
<evidence type="ECO:0000256" key="1">
    <source>
        <dbReference type="ARBA" id="ARBA00005107"/>
    </source>
</evidence>
<accession>A0A8S0WXL1</accession>
<dbReference type="OrthoDB" id="419598at2759"/>
<proteinExistence type="inferred from homology"/>
<dbReference type="InterPro" id="IPR019901">
    <property type="entry name" value="Ergot_alkaloid_biosynthesis"/>
</dbReference>
<evidence type="ECO:0000313" key="5">
    <source>
        <dbReference type="EMBL" id="CAA7268336.1"/>
    </source>
</evidence>
<dbReference type="GO" id="GO:0009820">
    <property type="term" value="P:alkaloid metabolic process"/>
    <property type="evidence" value="ECO:0007669"/>
    <property type="project" value="UniProtKB-KW"/>
</dbReference>
<keyword evidence="6" id="KW-1185">Reference proteome</keyword>
<organism evidence="5 6">
    <name type="scientific">Cyclocybe aegerita</name>
    <name type="common">Black poplar mushroom</name>
    <name type="synonym">Agrocybe aegerita</name>
    <dbReference type="NCBI Taxonomy" id="1973307"/>
    <lineage>
        <taxon>Eukaryota</taxon>
        <taxon>Fungi</taxon>
        <taxon>Dikarya</taxon>
        <taxon>Basidiomycota</taxon>
        <taxon>Agaricomycotina</taxon>
        <taxon>Agaricomycetes</taxon>
        <taxon>Agaricomycetidae</taxon>
        <taxon>Agaricales</taxon>
        <taxon>Agaricineae</taxon>
        <taxon>Bolbitiaceae</taxon>
        <taxon>Cyclocybe</taxon>
    </lineage>
</organism>